<proteinExistence type="predicted"/>
<dbReference type="GO" id="GO:0003677">
    <property type="term" value="F:DNA binding"/>
    <property type="evidence" value="ECO:0007669"/>
    <property type="project" value="UniProtKB-KW"/>
</dbReference>
<comment type="caution">
    <text evidence="1">The sequence shown here is derived from an EMBL/GenBank/DDBJ whole genome shotgun (WGS) entry which is preliminary data.</text>
</comment>
<dbReference type="InterPro" id="IPR038056">
    <property type="entry name" value="YjbR-like_sf"/>
</dbReference>
<keyword evidence="1" id="KW-0238">DNA-binding</keyword>
<dbReference type="EMBL" id="BAAANC010000002">
    <property type="protein sequence ID" value="GAA1533093.1"/>
    <property type="molecule type" value="Genomic_DNA"/>
</dbReference>
<dbReference type="InterPro" id="IPR058532">
    <property type="entry name" value="YjbR/MT2646/Rv2570-like"/>
</dbReference>
<dbReference type="RefSeq" id="WP_344175947.1">
    <property type="nucleotide sequence ID" value="NZ_BAAANC010000002.1"/>
</dbReference>
<dbReference type="SUPFAM" id="SSF142906">
    <property type="entry name" value="YjbR-like"/>
    <property type="match status" value="1"/>
</dbReference>
<protein>
    <submittedName>
        <fullName evidence="1">MmcQ/YjbR family DNA-binding protein</fullName>
    </submittedName>
</protein>
<keyword evidence="2" id="KW-1185">Reference proteome</keyword>
<dbReference type="Pfam" id="PF04237">
    <property type="entry name" value="YjbR"/>
    <property type="match status" value="1"/>
</dbReference>
<dbReference type="Proteomes" id="UP001500363">
    <property type="component" value="Unassembled WGS sequence"/>
</dbReference>
<evidence type="ECO:0000313" key="1">
    <source>
        <dbReference type="EMBL" id="GAA1533093.1"/>
    </source>
</evidence>
<organism evidence="1 2">
    <name type="scientific">Kribbella lupini</name>
    <dbReference type="NCBI Taxonomy" id="291602"/>
    <lineage>
        <taxon>Bacteria</taxon>
        <taxon>Bacillati</taxon>
        <taxon>Actinomycetota</taxon>
        <taxon>Actinomycetes</taxon>
        <taxon>Propionibacteriales</taxon>
        <taxon>Kribbellaceae</taxon>
        <taxon>Kribbella</taxon>
    </lineage>
</organism>
<dbReference type="Gene3D" id="3.90.1150.30">
    <property type="match status" value="1"/>
</dbReference>
<reference evidence="2" key="1">
    <citation type="journal article" date="2019" name="Int. J. Syst. Evol. Microbiol.">
        <title>The Global Catalogue of Microorganisms (GCM) 10K type strain sequencing project: providing services to taxonomists for standard genome sequencing and annotation.</title>
        <authorList>
            <consortium name="The Broad Institute Genomics Platform"/>
            <consortium name="The Broad Institute Genome Sequencing Center for Infectious Disease"/>
            <person name="Wu L."/>
            <person name="Ma J."/>
        </authorList>
    </citation>
    <scope>NUCLEOTIDE SEQUENCE [LARGE SCALE GENOMIC DNA]</scope>
    <source>
        <strain evidence="2">JCM 14303</strain>
    </source>
</reference>
<evidence type="ECO:0000313" key="2">
    <source>
        <dbReference type="Proteomes" id="UP001500363"/>
    </source>
</evidence>
<sequence length="112" mass="12943">MVDLSDIRAVTEGLPRSYEVLVRDRVKFRVGQIVYLALSADETTMGIGFPKEERDAAIAAEPHKFFRPRPSDERFRWIEVRLDAIDADELRELVLEAWAMCVPKKVRAEVLR</sequence>
<gene>
    <name evidence="1" type="ORF">GCM10009741_39290</name>
</gene>
<name>A0ABP4LWL9_9ACTN</name>
<accession>A0ABP4LWL9</accession>